<dbReference type="HOGENOM" id="CLU_033907_2_1_1"/>
<dbReference type="Proteomes" id="UP000053593">
    <property type="component" value="Unassembled WGS sequence"/>
</dbReference>
<keyword evidence="2" id="KW-1185">Reference proteome</keyword>
<protein>
    <submittedName>
        <fullName evidence="1">Uncharacterized protein</fullName>
    </submittedName>
</protein>
<dbReference type="PANTHER" id="PTHR48312">
    <property type="match status" value="1"/>
</dbReference>
<dbReference type="InterPro" id="IPR027417">
    <property type="entry name" value="P-loop_NTPase"/>
</dbReference>
<dbReference type="EMBL" id="KN834823">
    <property type="protein sequence ID" value="KIK53832.1"/>
    <property type="molecule type" value="Genomic_DNA"/>
</dbReference>
<dbReference type="OrthoDB" id="3650366at2759"/>
<reference evidence="1 2" key="1">
    <citation type="submission" date="2014-04" db="EMBL/GenBank/DDBJ databases">
        <title>Evolutionary Origins and Diversification of the Mycorrhizal Mutualists.</title>
        <authorList>
            <consortium name="DOE Joint Genome Institute"/>
            <consortium name="Mycorrhizal Genomics Consortium"/>
            <person name="Kohler A."/>
            <person name="Kuo A."/>
            <person name="Nagy L.G."/>
            <person name="Floudas D."/>
            <person name="Copeland A."/>
            <person name="Barry K.W."/>
            <person name="Cichocki N."/>
            <person name="Veneault-Fourrey C."/>
            <person name="LaButti K."/>
            <person name="Lindquist E.A."/>
            <person name="Lipzen A."/>
            <person name="Lundell T."/>
            <person name="Morin E."/>
            <person name="Murat C."/>
            <person name="Riley R."/>
            <person name="Ohm R."/>
            <person name="Sun H."/>
            <person name="Tunlid A."/>
            <person name="Henrissat B."/>
            <person name="Grigoriev I.V."/>
            <person name="Hibbett D.S."/>
            <person name="Martin F."/>
        </authorList>
    </citation>
    <scope>NUCLEOTIDE SEQUENCE [LARGE SCALE GENOMIC DNA]</scope>
    <source>
        <strain evidence="1 2">FD-317 M1</strain>
    </source>
</reference>
<name>A0A0D0C7D1_9AGAR</name>
<dbReference type="AlphaFoldDB" id="A0A0D0C7D1"/>
<accession>A0A0D0C7D1</accession>
<sequence length="190" mass="21701">FPLPNPTFLPDRLLATVSPVITIRHPMYSFPSWVRAASTFGSTVFDTEFAVTGSFRWQRIIYDFYRAYYDSLNTDQGGDNKKDWPIVIDGDKLVDNTQGQMSKFCALVGLPESGIRYTWESTDQPTDHVTDAFLGTIMGSKGVIKRPVTPDLDEEVREWSAEWNEEVAQKIREAVISAQEDYEYLRARCL</sequence>
<evidence type="ECO:0000313" key="1">
    <source>
        <dbReference type="EMBL" id="KIK53832.1"/>
    </source>
</evidence>
<dbReference type="PANTHER" id="PTHR48312:SF1">
    <property type="entry name" value="SULFOTRANSFERASE"/>
    <property type="match status" value="1"/>
</dbReference>
<proteinExistence type="predicted"/>
<organism evidence="1 2">
    <name type="scientific">Collybiopsis luxurians FD-317 M1</name>
    <dbReference type="NCBI Taxonomy" id="944289"/>
    <lineage>
        <taxon>Eukaryota</taxon>
        <taxon>Fungi</taxon>
        <taxon>Dikarya</taxon>
        <taxon>Basidiomycota</taxon>
        <taxon>Agaricomycotina</taxon>
        <taxon>Agaricomycetes</taxon>
        <taxon>Agaricomycetidae</taxon>
        <taxon>Agaricales</taxon>
        <taxon>Marasmiineae</taxon>
        <taxon>Omphalotaceae</taxon>
        <taxon>Collybiopsis</taxon>
        <taxon>Collybiopsis luxurians</taxon>
    </lineage>
</organism>
<evidence type="ECO:0000313" key="2">
    <source>
        <dbReference type="Proteomes" id="UP000053593"/>
    </source>
</evidence>
<dbReference type="SUPFAM" id="SSF52540">
    <property type="entry name" value="P-loop containing nucleoside triphosphate hydrolases"/>
    <property type="match status" value="1"/>
</dbReference>
<gene>
    <name evidence="1" type="ORF">GYMLUDRAFT_178364</name>
</gene>
<feature type="non-terminal residue" evidence="1">
    <location>
        <position position="190"/>
    </location>
</feature>